<name>A0A2J6SA24_HYAVF</name>
<evidence type="ECO:0000313" key="3">
    <source>
        <dbReference type="Proteomes" id="UP000235786"/>
    </source>
</evidence>
<dbReference type="AlphaFoldDB" id="A0A2J6SA24"/>
<feature type="region of interest" description="Disordered" evidence="1">
    <location>
        <begin position="428"/>
        <end position="507"/>
    </location>
</feature>
<dbReference type="OrthoDB" id="4749037at2759"/>
<feature type="region of interest" description="Disordered" evidence="1">
    <location>
        <begin position="1"/>
        <end position="34"/>
    </location>
</feature>
<keyword evidence="3" id="KW-1185">Reference proteome</keyword>
<accession>A0A2J6SA24</accession>
<evidence type="ECO:0000256" key="1">
    <source>
        <dbReference type="SAM" id="MobiDB-lite"/>
    </source>
</evidence>
<proteinExistence type="predicted"/>
<dbReference type="Proteomes" id="UP000235786">
    <property type="component" value="Unassembled WGS sequence"/>
</dbReference>
<feature type="compositionally biased region" description="Polar residues" evidence="1">
    <location>
        <begin position="485"/>
        <end position="494"/>
    </location>
</feature>
<gene>
    <name evidence="2" type="ORF">L207DRAFT_161513</name>
</gene>
<protein>
    <submittedName>
        <fullName evidence="2">Uncharacterized protein</fullName>
    </submittedName>
</protein>
<organism evidence="2 3">
    <name type="scientific">Hyaloscypha variabilis (strain UAMH 11265 / GT02V1 / F)</name>
    <name type="common">Meliniomyces variabilis</name>
    <dbReference type="NCBI Taxonomy" id="1149755"/>
    <lineage>
        <taxon>Eukaryota</taxon>
        <taxon>Fungi</taxon>
        <taxon>Dikarya</taxon>
        <taxon>Ascomycota</taxon>
        <taxon>Pezizomycotina</taxon>
        <taxon>Leotiomycetes</taxon>
        <taxon>Helotiales</taxon>
        <taxon>Hyaloscyphaceae</taxon>
        <taxon>Hyaloscypha</taxon>
        <taxon>Hyaloscypha variabilis</taxon>
    </lineage>
</organism>
<sequence length="507" mass="56884">MGTTAKFFLPDDDDEDAYSSENRDPTMMSSSDVPRSLLVENFHEDPNTKTEMFPPFIERIPEPTKVIKGFVPGVPQEPVTSKPAKEKVYEAVPLHPCFPPPTNESYYLTSEGYDPKFVYDKAKVITTMPSSRKLTGIVNTIKPSGKLIEVAENHARHRDSLSDHSTPNRSREGTATSPEPYEYKPAGWVAPVPGPATYSVEQRADYVKVIDDYAKTSIQGGPPRRGGPHLLIPPVNADTMAEPVLEYCKKCRESHIPPGSPITLPDRDTCGSYLPDWFPSENYKRPWENFRGLYNKIVLCEEAERGFKHSALRDPSQPVWDKEYHDEHPKWAVIGRRMGWWKCGTGTEVERKCELCHKPKPTEELAINPENAGTVADQRKHLEKWVEDHMKAIGLNDKAFAEELIHRMKPQEVMGYFADYRVPAHELEGYDTGNDSDPDGEKPVPLRPKLKPTGFHGPIPSTFNLAEKDGGSEKSSDMSEKEDVLTSTGSSSSDYLVMRAGKPCLAK</sequence>
<feature type="region of interest" description="Disordered" evidence="1">
    <location>
        <begin position="155"/>
        <end position="185"/>
    </location>
</feature>
<feature type="compositionally biased region" description="Basic and acidic residues" evidence="1">
    <location>
        <begin position="466"/>
        <end position="484"/>
    </location>
</feature>
<reference evidence="2 3" key="1">
    <citation type="submission" date="2016-04" db="EMBL/GenBank/DDBJ databases">
        <title>A degradative enzymes factory behind the ericoid mycorrhizal symbiosis.</title>
        <authorList>
            <consortium name="DOE Joint Genome Institute"/>
            <person name="Martino E."/>
            <person name="Morin E."/>
            <person name="Grelet G."/>
            <person name="Kuo A."/>
            <person name="Kohler A."/>
            <person name="Daghino S."/>
            <person name="Barry K."/>
            <person name="Choi C."/>
            <person name="Cichocki N."/>
            <person name="Clum A."/>
            <person name="Copeland A."/>
            <person name="Hainaut M."/>
            <person name="Haridas S."/>
            <person name="Labutti K."/>
            <person name="Lindquist E."/>
            <person name="Lipzen A."/>
            <person name="Khouja H.-R."/>
            <person name="Murat C."/>
            <person name="Ohm R."/>
            <person name="Olson A."/>
            <person name="Spatafora J."/>
            <person name="Veneault-Fourrey C."/>
            <person name="Henrissat B."/>
            <person name="Grigoriev I."/>
            <person name="Martin F."/>
            <person name="Perotto S."/>
        </authorList>
    </citation>
    <scope>NUCLEOTIDE SEQUENCE [LARGE SCALE GENOMIC DNA]</scope>
    <source>
        <strain evidence="2 3">F</strain>
    </source>
</reference>
<evidence type="ECO:0000313" key="2">
    <source>
        <dbReference type="EMBL" id="PMD47605.1"/>
    </source>
</evidence>
<feature type="compositionally biased region" description="Polar residues" evidence="1">
    <location>
        <begin position="163"/>
        <end position="177"/>
    </location>
</feature>
<dbReference type="EMBL" id="KZ613938">
    <property type="protein sequence ID" value="PMD47605.1"/>
    <property type="molecule type" value="Genomic_DNA"/>
</dbReference>